<evidence type="ECO:0000256" key="1">
    <source>
        <dbReference type="PROSITE-ProRule" id="PRU00169"/>
    </source>
</evidence>
<dbReference type="RefSeq" id="WP_309046169.1">
    <property type="nucleotide sequence ID" value="NZ_JAUCQJ010000001.1"/>
</dbReference>
<protein>
    <submittedName>
        <fullName evidence="3">Response regulator</fullName>
    </submittedName>
</protein>
<dbReference type="Pfam" id="PF00072">
    <property type="entry name" value="Response_reg"/>
    <property type="match status" value="1"/>
</dbReference>
<dbReference type="Gene3D" id="3.40.50.2300">
    <property type="match status" value="1"/>
</dbReference>
<gene>
    <name evidence="3" type="ORF">QT385_03720</name>
</gene>
<dbReference type="InterPro" id="IPR011006">
    <property type="entry name" value="CheY-like_superfamily"/>
</dbReference>
<dbReference type="SUPFAM" id="SSF52172">
    <property type="entry name" value="CheY-like"/>
    <property type="match status" value="1"/>
</dbReference>
<dbReference type="AlphaFoldDB" id="A0ABD5B1Z5"/>
<proteinExistence type="predicted"/>
<keyword evidence="1" id="KW-0597">Phosphoprotein</keyword>
<dbReference type="Proteomes" id="UP001239265">
    <property type="component" value="Unassembled WGS sequence"/>
</dbReference>
<dbReference type="InterPro" id="IPR001789">
    <property type="entry name" value="Sig_transdc_resp-reg_receiver"/>
</dbReference>
<evidence type="ECO:0000313" key="3">
    <source>
        <dbReference type="EMBL" id="MDQ8747735.1"/>
    </source>
</evidence>
<evidence type="ECO:0000313" key="4">
    <source>
        <dbReference type="Proteomes" id="UP001239265"/>
    </source>
</evidence>
<dbReference type="EMBL" id="JAUCQJ010000001">
    <property type="protein sequence ID" value="MDQ8747735.1"/>
    <property type="molecule type" value="Genomic_DNA"/>
</dbReference>
<reference evidence="3 4" key="1">
    <citation type="submission" date="2023-06" db="EMBL/GenBank/DDBJ databases">
        <title>Nosocomial Elizabethkingia miricola genome.</title>
        <authorList>
            <person name="Morgado S."/>
            <person name="Fonseca E."/>
            <person name="Freitas F."/>
            <person name="Vicente A.C."/>
        </authorList>
    </citation>
    <scope>NUCLEOTIDE SEQUENCE [LARGE SCALE GENOMIC DNA]</scope>
    <source>
        <strain evidence="3 4">EM15</strain>
    </source>
</reference>
<comment type="caution">
    <text evidence="3">The sequence shown here is derived from an EMBL/GenBank/DDBJ whole genome shotgun (WGS) entry which is preliminary data.</text>
</comment>
<sequence>MKYKSVLFIEDNKTKSEEIKKYLINELKFENVITKESFVSGLREIFTNDYDLLLLDMSLPVRDDNNIINDFLQLGGHKVLSEMKRKRKVIPTIVVTMYSEFNNGNSLLDLDNISKIIEKDFKEFYLGYVYFSSQNIIWQSDLKKIIFPEK</sequence>
<name>A0ABD5B1Z5_ELIMR</name>
<organism evidence="3 4">
    <name type="scientific">Elizabethkingia miricola</name>
    <name type="common">Chryseobacterium miricola</name>
    <dbReference type="NCBI Taxonomy" id="172045"/>
    <lineage>
        <taxon>Bacteria</taxon>
        <taxon>Pseudomonadati</taxon>
        <taxon>Bacteroidota</taxon>
        <taxon>Flavobacteriia</taxon>
        <taxon>Flavobacteriales</taxon>
        <taxon>Weeksellaceae</taxon>
        <taxon>Elizabethkingia</taxon>
    </lineage>
</organism>
<dbReference type="PROSITE" id="PS50110">
    <property type="entry name" value="RESPONSE_REGULATORY"/>
    <property type="match status" value="1"/>
</dbReference>
<accession>A0ABD5B1Z5</accession>
<feature type="domain" description="Response regulatory" evidence="2">
    <location>
        <begin position="5"/>
        <end position="134"/>
    </location>
</feature>
<feature type="modified residue" description="4-aspartylphosphate" evidence="1">
    <location>
        <position position="56"/>
    </location>
</feature>
<evidence type="ECO:0000259" key="2">
    <source>
        <dbReference type="PROSITE" id="PS50110"/>
    </source>
</evidence>